<dbReference type="Gene3D" id="3.40.1110.10">
    <property type="entry name" value="Calcium-transporting ATPase, cytoplasmic domain N"/>
    <property type="match status" value="1"/>
</dbReference>
<evidence type="ECO:0000313" key="14">
    <source>
        <dbReference type="Proteomes" id="UP000186851"/>
    </source>
</evidence>
<dbReference type="PRINTS" id="PR00119">
    <property type="entry name" value="CATATPASE"/>
</dbReference>
<dbReference type="Gene3D" id="1.10.620.20">
    <property type="entry name" value="Ribonucleotide Reductase, subunit A"/>
    <property type="match status" value="1"/>
</dbReference>
<dbReference type="SFLD" id="SFLDF00027">
    <property type="entry name" value="p-type_atpase"/>
    <property type="match status" value="1"/>
</dbReference>
<dbReference type="InterPro" id="IPR018303">
    <property type="entry name" value="ATPase_P-typ_P_site"/>
</dbReference>
<feature type="transmembrane region" description="Helical" evidence="11">
    <location>
        <begin position="315"/>
        <end position="332"/>
    </location>
</feature>
<dbReference type="GO" id="GO:0016887">
    <property type="term" value="F:ATP hydrolysis activity"/>
    <property type="evidence" value="ECO:0007669"/>
    <property type="project" value="InterPro"/>
</dbReference>
<evidence type="ECO:0000256" key="7">
    <source>
        <dbReference type="ARBA" id="ARBA00022840"/>
    </source>
</evidence>
<keyword evidence="4 11" id="KW-0812">Transmembrane</keyword>
<dbReference type="GO" id="GO:0005524">
    <property type="term" value="F:ATP binding"/>
    <property type="evidence" value="ECO:0007669"/>
    <property type="project" value="UniProtKB-KW"/>
</dbReference>
<dbReference type="InterPro" id="IPR059000">
    <property type="entry name" value="ATPase_P-type_domA"/>
</dbReference>
<keyword evidence="9 11" id="KW-1133">Transmembrane helix</keyword>
<evidence type="ECO:0000256" key="5">
    <source>
        <dbReference type="ARBA" id="ARBA00022723"/>
    </source>
</evidence>
<feature type="transmembrane region" description="Helical" evidence="11">
    <location>
        <begin position="52"/>
        <end position="85"/>
    </location>
</feature>
<dbReference type="GO" id="GO:0016491">
    <property type="term" value="F:oxidoreductase activity"/>
    <property type="evidence" value="ECO:0007669"/>
    <property type="project" value="InterPro"/>
</dbReference>
<dbReference type="InterPro" id="IPR027256">
    <property type="entry name" value="P-typ_ATPase_IB"/>
</dbReference>
<feature type="transmembrane region" description="Helical" evidence="11">
    <location>
        <begin position="91"/>
        <end position="113"/>
    </location>
</feature>
<dbReference type="InterPro" id="IPR023214">
    <property type="entry name" value="HAD_sf"/>
</dbReference>
<feature type="transmembrane region" description="Helical" evidence="11">
    <location>
        <begin position="344"/>
        <end position="369"/>
    </location>
</feature>
<evidence type="ECO:0000256" key="3">
    <source>
        <dbReference type="ARBA" id="ARBA00022475"/>
    </source>
</evidence>
<protein>
    <submittedName>
        <fullName evidence="13">Heavy metal translocating P-type ATPase</fullName>
    </submittedName>
</protein>
<sequence>MVRDPVCGMEVDPEKTPFKTQVDGRTYYFCSESCLRIFESPERELKLMRRRLSVAVTGAIFLALLRAIAFLILAAGVTFFTWAPIGLLPWLNYGVILFIITTPIQFIGGWTFYKGAVKALRNRVANMDLLIAVGTLTAYIYSSIVVFAPSLLPFSSKDVYFDVAAIIIAFVLIGKYLEESIKKRSSATIRKLMDLSPTMARVLRDGVEETVSASSIRIGDLILVSPGEKIPADGVIVEGSSSIDEKMITGESVPVDKTVGGEVIGGTVNLTGFLKIKATKVGSDTVLNQIIKMVEEAQASTAPIQRIADRVSARFVPGVILAAFLSFLIWTIPLNNYSTGLLSFIAVMIIACPCALGIATPTALIVGVGKGAESGILIRGAEYLEAAQNLTAIVFDKTGTLTRGEPVVTDIIGFEAPSRDVILLAGIAEKRSQHPLSKAVQRKTLEYFNVIPEPVEFKYVSGAGNVAFYDSKRILSGGRRLLKEYNISIPTNVEEALTRLEAEGKTVSIICVDEKIKGLIAFSDELKPYALEAVAELKKMGLRTYILSGDNERTVKYIASKLGVDGYKANVPPWEKANVIKRLQSEGLVVAMVGDGINDAPSLAQANIGIALGSGSDIAKETGGIILVKDDLRDVVKGIKLSRRTMKTIKQNLFWAFIYNVIGIPVAGLGLLNPVFAAAVMSFSSLFVVSNSARLKKYSLNSS</sequence>
<dbReference type="InterPro" id="IPR007029">
    <property type="entry name" value="YHS_dom"/>
</dbReference>
<dbReference type="InterPro" id="IPR001757">
    <property type="entry name" value="P_typ_ATPase"/>
</dbReference>
<evidence type="ECO:0000313" key="13">
    <source>
        <dbReference type="EMBL" id="WEU41097.1"/>
    </source>
</evidence>
<evidence type="ECO:0000256" key="6">
    <source>
        <dbReference type="ARBA" id="ARBA00022741"/>
    </source>
</evidence>
<dbReference type="InterPro" id="IPR008250">
    <property type="entry name" value="ATPase_P-typ_transduc_dom_A_sf"/>
</dbReference>
<gene>
    <name evidence="13" type="ORF">OdinLCB4_007520</name>
</gene>
<dbReference type="InterPro" id="IPR011017">
    <property type="entry name" value="TRASH_dom"/>
</dbReference>
<dbReference type="InterPro" id="IPR023298">
    <property type="entry name" value="ATPase_P-typ_TM_dom_sf"/>
</dbReference>
<dbReference type="Pfam" id="PF00702">
    <property type="entry name" value="Hydrolase"/>
    <property type="match status" value="1"/>
</dbReference>
<dbReference type="PRINTS" id="PR00942">
    <property type="entry name" value="CUATPASEI"/>
</dbReference>
<evidence type="ECO:0000256" key="4">
    <source>
        <dbReference type="ARBA" id="ARBA00022692"/>
    </source>
</evidence>
<proteinExistence type="inferred from homology"/>
<keyword evidence="5" id="KW-0479">Metal-binding</keyword>
<dbReference type="CDD" id="cd02094">
    <property type="entry name" value="P-type_ATPase_Cu-like"/>
    <property type="match status" value="1"/>
</dbReference>
<feature type="transmembrane region" description="Helical" evidence="11">
    <location>
        <begin position="125"/>
        <end position="147"/>
    </location>
</feature>
<dbReference type="SUPFAM" id="SSF47240">
    <property type="entry name" value="Ferritin-like"/>
    <property type="match status" value="1"/>
</dbReference>
<dbReference type="NCBIfam" id="TIGR01494">
    <property type="entry name" value="ATPase_P-type"/>
    <property type="match status" value="1"/>
</dbReference>
<dbReference type="PROSITE" id="PS00154">
    <property type="entry name" value="ATPASE_E1_E2"/>
    <property type="match status" value="1"/>
</dbReference>
<evidence type="ECO:0000256" key="8">
    <source>
        <dbReference type="ARBA" id="ARBA00022967"/>
    </source>
</evidence>
<evidence type="ECO:0000256" key="9">
    <source>
        <dbReference type="ARBA" id="ARBA00022989"/>
    </source>
</evidence>
<comment type="subcellular location">
    <subcellularLocation>
        <location evidence="1">Cell membrane</location>
        <topology evidence="1">Multi-pass membrane protein</topology>
    </subcellularLocation>
</comment>
<dbReference type="GO" id="GO:0043682">
    <property type="term" value="F:P-type divalent copper transporter activity"/>
    <property type="evidence" value="ECO:0007669"/>
    <property type="project" value="TreeGrafter"/>
</dbReference>
<dbReference type="SUPFAM" id="SSF81665">
    <property type="entry name" value="Calcium ATPase, transmembrane domain M"/>
    <property type="match status" value="1"/>
</dbReference>
<dbReference type="Gene3D" id="2.70.150.10">
    <property type="entry name" value="Calcium-transporting ATPase, cytoplasmic transduction domain A"/>
    <property type="match status" value="1"/>
</dbReference>
<dbReference type="PANTHER" id="PTHR43520">
    <property type="entry name" value="ATP7, ISOFORM B"/>
    <property type="match status" value="1"/>
</dbReference>
<feature type="domain" description="TRASH" evidence="12">
    <location>
        <begin position="4"/>
        <end position="42"/>
    </location>
</feature>
<organism evidence="13 14">
    <name type="scientific">Odinarchaeota yellowstonii (strain LCB_4)</name>
    <dbReference type="NCBI Taxonomy" id="1841599"/>
    <lineage>
        <taxon>Archaea</taxon>
        <taxon>Promethearchaeati</taxon>
        <taxon>Candidatus Odinarchaeota</taxon>
        <taxon>Candidatus Odinarchaeia</taxon>
        <taxon>Candidatus Odinarchaeales</taxon>
        <taxon>Candidatus Odinarchaeaceae</taxon>
        <taxon>Candidatus Odinarchaeum</taxon>
    </lineage>
</organism>
<dbReference type="EMBL" id="CP091871">
    <property type="protein sequence ID" value="WEU41097.1"/>
    <property type="molecule type" value="Genomic_DNA"/>
</dbReference>
<comment type="similarity">
    <text evidence="2">Belongs to the cation transport ATPase (P-type) (TC 3.A.3) family. Type IB subfamily.</text>
</comment>
<dbReference type="PRINTS" id="PR00943">
    <property type="entry name" value="CUATPASE"/>
</dbReference>
<evidence type="ECO:0000256" key="10">
    <source>
        <dbReference type="ARBA" id="ARBA00023136"/>
    </source>
</evidence>
<keyword evidence="8" id="KW-1278">Translocase</keyword>
<reference evidence="13" key="1">
    <citation type="journal article" date="2017" name="Nature">
        <title>Asgard archaea illuminate the origin of eukaryotic cellular complexity.</title>
        <authorList>
            <person name="Zaremba-Niedzwiedzka K."/>
            <person name="Caceres E.F."/>
            <person name="Saw J.H."/>
            <person name="Backstrom D."/>
            <person name="Juzokaite L."/>
            <person name="Vancaester E."/>
            <person name="Seitz K.W."/>
            <person name="Anantharaman K."/>
            <person name="Starnawski P."/>
            <person name="Kjeldsen K.U."/>
            <person name="Scott M.B."/>
            <person name="Nunoura T."/>
            <person name="Banfield J.F."/>
            <person name="Schramm A."/>
            <person name="Baker B.J."/>
            <person name="Spang A."/>
            <person name="Ettema T.J.G."/>
        </authorList>
    </citation>
    <scope>NUCLEOTIDE SEQUENCE</scope>
    <source>
        <strain evidence="13">LCB_4</strain>
    </source>
</reference>
<accession>A0AAF0IE03</accession>
<dbReference type="SFLD" id="SFLDG00002">
    <property type="entry name" value="C1.7:_P-type_atpase_like"/>
    <property type="match status" value="1"/>
</dbReference>
<dbReference type="FunFam" id="2.70.150.10:FF:000020">
    <property type="entry name" value="Copper-exporting P-type ATPase A"/>
    <property type="match status" value="1"/>
</dbReference>
<dbReference type="SUPFAM" id="SSF56784">
    <property type="entry name" value="HAD-like"/>
    <property type="match status" value="1"/>
</dbReference>
<dbReference type="Gene3D" id="3.40.50.1000">
    <property type="entry name" value="HAD superfamily/HAD-like"/>
    <property type="match status" value="1"/>
</dbReference>
<dbReference type="GO" id="GO:0055070">
    <property type="term" value="P:copper ion homeostasis"/>
    <property type="evidence" value="ECO:0007669"/>
    <property type="project" value="TreeGrafter"/>
</dbReference>
<keyword evidence="7" id="KW-0067">ATP-binding</keyword>
<dbReference type="GO" id="GO:0005507">
    <property type="term" value="F:copper ion binding"/>
    <property type="evidence" value="ECO:0007669"/>
    <property type="project" value="TreeGrafter"/>
</dbReference>
<dbReference type="InterPro" id="IPR009078">
    <property type="entry name" value="Ferritin-like_SF"/>
</dbReference>
<dbReference type="SUPFAM" id="SSF81653">
    <property type="entry name" value="Calcium ATPase, transduction domain A"/>
    <property type="match status" value="1"/>
</dbReference>
<dbReference type="InterPro" id="IPR036412">
    <property type="entry name" value="HAD-like_sf"/>
</dbReference>
<keyword evidence="10 11" id="KW-0472">Membrane</keyword>
<dbReference type="PANTHER" id="PTHR43520:SF8">
    <property type="entry name" value="P-TYPE CU(+) TRANSPORTER"/>
    <property type="match status" value="1"/>
</dbReference>
<dbReference type="Pfam" id="PF00122">
    <property type="entry name" value="E1-E2_ATPase"/>
    <property type="match status" value="1"/>
</dbReference>
<dbReference type="NCBIfam" id="TIGR01511">
    <property type="entry name" value="ATPase-IB1_Cu"/>
    <property type="match status" value="1"/>
</dbReference>
<evidence type="ECO:0000256" key="2">
    <source>
        <dbReference type="ARBA" id="ARBA00006024"/>
    </source>
</evidence>
<evidence type="ECO:0000256" key="1">
    <source>
        <dbReference type="ARBA" id="ARBA00004651"/>
    </source>
</evidence>
<dbReference type="KEGG" id="oyw:OdinLCB4_007520"/>
<dbReference type="SMART" id="SM00746">
    <property type="entry name" value="TRASH"/>
    <property type="match status" value="1"/>
</dbReference>
<feature type="transmembrane region" description="Helical" evidence="11">
    <location>
        <begin position="652"/>
        <end position="669"/>
    </location>
</feature>
<dbReference type="SFLD" id="SFLDS00003">
    <property type="entry name" value="Haloacid_Dehalogenase"/>
    <property type="match status" value="1"/>
</dbReference>
<dbReference type="InterPro" id="IPR044492">
    <property type="entry name" value="P_typ_ATPase_HD_dom"/>
</dbReference>
<dbReference type="NCBIfam" id="TIGR01525">
    <property type="entry name" value="ATPase-IB_hvy"/>
    <property type="match status" value="1"/>
</dbReference>
<dbReference type="GO" id="GO:0005886">
    <property type="term" value="C:plasma membrane"/>
    <property type="evidence" value="ECO:0007669"/>
    <property type="project" value="UniProtKB-SubCell"/>
</dbReference>
<keyword evidence="6" id="KW-0547">Nucleotide-binding</keyword>
<keyword evidence="3" id="KW-1003">Cell membrane</keyword>
<dbReference type="InterPro" id="IPR023299">
    <property type="entry name" value="ATPase_P-typ_cyto_dom_N"/>
</dbReference>
<feature type="transmembrane region" description="Helical" evidence="11">
    <location>
        <begin position="159"/>
        <end position="177"/>
    </location>
</feature>
<dbReference type="Proteomes" id="UP000186851">
    <property type="component" value="Chromosome"/>
</dbReference>
<evidence type="ECO:0000256" key="11">
    <source>
        <dbReference type="SAM" id="Phobius"/>
    </source>
</evidence>
<name>A0AAF0IE03_ODILC</name>
<dbReference type="Pfam" id="PF04945">
    <property type="entry name" value="YHS"/>
    <property type="match status" value="1"/>
</dbReference>
<dbReference type="InterPro" id="IPR012348">
    <property type="entry name" value="RNR-like"/>
</dbReference>
<dbReference type="AlphaFoldDB" id="A0AAF0IE03"/>
<reference evidence="13" key="2">
    <citation type="journal article" date="2022" name="Nat. Microbiol.">
        <title>A closed Candidatus Odinarchaeum chromosome exposes Asgard archaeal viruses.</title>
        <authorList>
            <person name="Tamarit D."/>
            <person name="Caceres E.F."/>
            <person name="Krupovic M."/>
            <person name="Nijland R."/>
            <person name="Eme L."/>
            <person name="Robinson N.P."/>
            <person name="Ettema T.J.G."/>
        </authorList>
    </citation>
    <scope>NUCLEOTIDE SEQUENCE</scope>
    <source>
        <strain evidence="13">LCB_4</strain>
    </source>
</reference>
<evidence type="ECO:0000259" key="12">
    <source>
        <dbReference type="SMART" id="SM00746"/>
    </source>
</evidence>